<dbReference type="GO" id="GO:0016036">
    <property type="term" value="P:cellular response to phosphate starvation"/>
    <property type="evidence" value="ECO:0007669"/>
    <property type="project" value="TreeGrafter"/>
</dbReference>
<dbReference type="GO" id="GO:0005886">
    <property type="term" value="C:plasma membrane"/>
    <property type="evidence" value="ECO:0007669"/>
    <property type="project" value="UniProtKB-SubCell"/>
</dbReference>
<dbReference type="InterPro" id="IPR003661">
    <property type="entry name" value="HisK_dim/P_dom"/>
</dbReference>
<feature type="domain" description="Histidine kinase" evidence="13">
    <location>
        <begin position="269"/>
        <end position="484"/>
    </location>
</feature>
<proteinExistence type="predicted"/>
<dbReference type="CDD" id="cd00075">
    <property type="entry name" value="HATPase"/>
    <property type="match status" value="1"/>
</dbReference>
<evidence type="ECO:0000256" key="9">
    <source>
        <dbReference type="ARBA" id="ARBA00023012"/>
    </source>
</evidence>
<evidence type="ECO:0000256" key="5">
    <source>
        <dbReference type="ARBA" id="ARBA00022679"/>
    </source>
</evidence>
<evidence type="ECO:0000256" key="10">
    <source>
        <dbReference type="ARBA" id="ARBA00023136"/>
    </source>
</evidence>
<dbReference type="InterPro" id="IPR036890">
    <property type="entry name" value="HATPase_C_sf"/>
</dbReference>
<dbReference type="SMART" id="SM00388">
    <property type="entry name" value="HisKA"/>
    <property type="match status" value="1"/>
</dbReference>
<dbReference type="InterPro" id="IPR004358">
    <property type="entry name" value="Sig_transdc_His_kin-like_C"/>
</dbReference>
<dbReference type="PANTHER" id="PTHR45453:SF1">
    <property type="entry name" value="PHOSPHATE REGULON SENSOR PROTEIN PHOR"/>
    <property type="match status" value="1"/>
</dbReference>
<comment type="caution">
    <text evidence="14">The sequence shown here is derived from an EMBL/GenBank/DDBJ whole genome shotgun (WGS) entry which is preliminary data.</text>
</comment>
<keyword evidence="5" id="KW-0808">Transferase</keyword>
<accession>A0AAJ1WSE9</accession>
<evidence type="ECO:0000256" key="1">
    <source>
        <dbReference type="ARBA" id="ARBA00000085"/>
    </source>
</evidence>
<dbReference type="EMBL" id="JAUSUV010000001">
    <property type="protein sequence ID" value="MDQ0415886.1"/>
    <property type="molecule type" value="Genomic_DNA"/>
</dbReference>
<dbReference type="Gene3D" id="1.10.287.130">
    <property type="match status" value="1"/>
</dbReference>
<dbReference type="PANTHER" id="PTHR45453">
    <property type="entry name" value="PHOSPHATE REGULON SENSOR PROTEIN PHOR"/>
    <property type="match status" value="1"/>
</dbReference>
<feature type="transmembrane region" description="Helical" evidence="12">
    <location>
        <begin position="167"/>
        <end position="187"/>
    </location>
</feature>
<evidence type="ECO:0000259" key="13">
    <source>
        <dbReference type="PROSITE" id="PS50109"/>
    </source>
</evidence>
<reference evidence="14 15" key="1">
    <citation type="submission" date="2023-07" db="EMBL/GenBank/DDBJ databases">
        <title>Genomic Encyclopedia of Type Strains, Phase IV (KMG-IV): sequencing the most valuable type-strain genomes for metagenomic binning, comparative biology and taxonomic classification.</title>
        <authorList>
            <person name="Goeker M."/>
        </authorList>
    </citation>
    <scope>NUCLEOTIDE SEQUENCE [LARGE SCALE GENOMIC DNA]</scope>
    <source>
        <strain evidence="14 15">DSM 46876</strain>
    </source>
</reference>
<keyword evidence="12" id="KW-1133">Transmembrane helix</keyword>
<evidence type="ECO:0000313" key="15">
    <source>
        <dbReference type="Proteomes" id="UP001238450"/>
    </source>
</evidence>
<dbReference type="Pfam" id="PF02518">
    <property type="entry name" value="HATPase_c"/>
    <property type="match status" value="1"/>
</dbReference>
<keyword evidence="9" id="KW-0902">Two-component regulatory system</keyword>
<keyword evidence="6" id="KW-0547">Nucleotide-binding</keyword>
<evidence type="ECO:0000313" key="14">
    <source>
        <dbReference type="EMBL" id="MDQ0415886.1"/>
    </source>
</evidence>
<evidence type="ECO:0000256" key="6">
    <source>
        <dbReference type="ARBA" id="ARBA00022741"/>
    </source>
</evidence>
<dbReference type="SUPFAM" id="SSF55874">
    <property type="entry name" value="ATPase domain of HSP90 chaperone/DNA topoisomerase II/histidine kinase"/>
    <property type="match status" value="1"/>
</dbReference>
<protein>
    <recommendedName>
        <fullName evidence="3">histidine kinase</fullName>
        <ecNumber evidence="3">2.7.13.3</ecNumber>
    </recommendedName>
</protein>
<evidence type="ECO:0000256" key="11">
    <source>
        <dbReference type="SAM" id="Coils"/>
    </source>
</evidence>
<dbReference type="SMART" id="SM00387">
    <property type="entry name" value="HATPase_c"/>
    <property type="match status" value="1"/>
</dbReference>
<dbReference type="GO" id="GO:0004721">
    <property type="term" value="F:phosphoprotein phosphatase activity"/>
    <property type="evidence" value="ECO:0007669"/>
    <property type="project" value="TreeGrafter"/>
</dbReference>
<keyword evidence="8" id="KW-0067">ATP-binding</keyword>
<dbReference type="RefSeq" id="WP_307249838.1">
    <property type="nucleotide sequence ID" value="NZ_JAUSUV010000001.1"/>
</dbReference>
<dbReference type="InterPro" id="IPR036097">
    <property type="entry name" value="HisK_dim/P_sf"/>
</dbReference>
<dbReference type="AlphaFoldDB" id="A0AAJ1WSE9"/>
<evidence type="ECO:0000256" key="7">
    <source>
        <dbReference type="ARBA" id="ARBA00022777"/>
    </source>
</evidence>
<keyword evidence="15" id="KW-1185">Reference proteome</keyword>
<evidence type="ECO:0000256" key="4">
    <source>
        <dbReference type="ARBA" id="ARBA00022553"/>
    </source>
</evidence>
<evidence type="ECO:0000256" key="2">
    <source>
        <dbReference type="ARBA" id="ARBA00004651"/>
    </source>
</evidence>
<keyword evidence="4" id="KW-0597">Phosphoprotein</keyword>
<organism evidence="14 15">
    <name type="scientific">Croceifilum oryzae</name>
    <dbReference type="NCBI Taxonomy" id="1553429"/>
    <lineage>
        <taxon>Bacteria</taxon>
        <taxon>Bacillati</taxon>
        <taxon>Bacillota</taxon>
        <taxon>Bacilli</taxon>
        <taxon>Bacillales</taxon>
        <taxon>Thermoactinomycetaceae</taxon>
        <taxon>Croceifilum</taxon>
    </lineage>
</organism>
<dbReference type="GO" id="GO:0005524">
    <property type="term" value="F:ATP binding"/>
    <property type="evidence" value="ECO:0007669"/>
    <property type="project" value="UniProtKB-KW"/>
</dbReference>
<dbReference type="InterPro" id="IPR003594">
    <property type="entry name" value="HATPase_dom"/>
</dbReference>
<comment type="catalytic activity">
    <reaction evidence="1">
        <text>ATP + protein L-histidine = ADP + protein N-phospho-L-histidine.</text>
        <dbReference type="EC" id="2.7.13.3"/>
    </reaction>
</comment>
<gene>
    <name evidence="14" type="ORF">J2Z48_000044</name>
</gene>
<dbReference type="PRINTS" id="PR00344">
    <property type="entry name" value="BCTRLSENSOR"/>
</dbReference>
<keyword evidence="12" id="KW-0812">Transmembrane</keyword>
<keyword evidence="10 12" id="KW-0472">Membrane</keyword>
<sequence>MRVSIKIKLSLFLAMLLLLTVSVLSILILHGVRTDQQKHYEEELRRQGKAANLYIRQATFTDPRESKQYLTERGKELTRQLGLTSGMHVILYDQNGKEIGDSLPTASKINLTKVLPYALKGQTVYQITGDTLYFFTPLHDIKEQIGVIQFQYSLKESLDYYNRTESLFYRIGSGVLIFSFLVGYIYFNRLAVGILMLEKTTEQIKIGQYISKPPLKRKDELGTLSQGIYFMSNEIEKNISTMEEEQEKLELAVNKLRRLEEQQKQFIGNVTHEFKTPLTVIMAYLELIEMYPDDPGLLEDAKKNIQKETIRLVKMVEKILHLATLEKYDFESQMEQVEVKEILEELCKRIRIKAQKYGLRLDTDLESAVIWADQENLTHIFINLLDNAIKYNEPHGKIVVKSYVDHQRVWIQVRDTGIGIPLEMKEKVFEPFYTVNKDRSREFGGTGLGLALVKKLVENQAGTIHLIETEGKGTTICVSFPLYTNEHVQGSIHDES</sequence>
<comment type="subcellular location">
    <subcellularLocation>
        <location evidence="2">Cell membrane</location>
        <topology evidence="2">Multi-pass membrane protein</topology>
    </subcellularLocation>
</comment>
<dbReference type="CDD" id="cd00082">
    <property type="entry name" value="HisKA"/>
    <property type="match status" value="1"/>
</dbReference>
<keyword evidence="11" id="KW-0175">Coiled coil</keyword>
<dbReference type="PROSITE" id="PS50109">
    <property type="entry name" value="HIS_KIN"/>
    <property type="match status" value="1"/>
</dbReference>
<name>A0AAJ1WSE9_9BACL</name>
<dbReference type="InterPro" id="IPR005467">
    <property type="entry name" value="His_kinase_dom"/>
</dbReference>
<evidence type="ECO:0000256" key="3">
    <source>
        <dbReference type="ARBA" id="ARBA00012438"/>
    </source>
</evidence>
<dbReference type="InterPro" id="IPR050351">
    <property type="entry name" value="BphY/WalK/GraS-like"/>
</dbReference>
<dbReference type="GO" id="GO:0000155">
    <property type="term" value="F:phosphorelay sensor kinase activity"/>
    <property type="evidence" value="ECO:0007669"/>
    <property type="project" value="InterPro"/>
</dbReference>
<dbReference type="Proteomes" id="UP001238450">
    <property type="component" value="Unassembled WGS sequence"/>
</dbReference>
<dbReference type="FunFam" id="1.10.287.130:FF:000001">
    <property type="entry name" value="Two-component sensor histidine kinase"/>
    <property type="match status" value="1"/>
</dbReference>
<dbReference type="FunFam" id="3.30.565.10:FF:000006">
    <property type="entry name" value="Sensor histidine kinase WalK"/>
    <property type="match status" value="1"/>
</dbReference>
<evidence type="ECO:0000256" key="12">
    <source>
        <dbReference type="SAM" id="Phobius"/>
    </source>
</evidence>
<keyword evidence="7 14" id="KW-0418">Kinase</keyword>
<evidence type="ECO:0000256" key="8">
    <source>
        <dbReference type="ARBA" id="ARBA00022840"/>
    </source>
</evidence>
<dbReference type="Pfam" id="PF00512">
    <property type="entry name" value="HisKA"/>
    <property type="match status" value="1"/>
</dbReference>
<dbReference type="Gene3D" id="6.10.340.10">
    <property type="match status" value="1"/>
</dbReference>
<dbReference type="Gene3D" id="3.30.565.10">
    <property type="entry name" value="Histidine kinase-like ATPase, C-terminal domain"/>
    <property type="match status" value="1"/>
</dbReference>
<feature type="coiled-coil region" evidence="11">
    <location>
        <begin position="232"/>
        <end position="269"/>
    </location>
</feature>
<dbReference type="EC" id="2.7.13.3" evidence="3"/>
<dbReference type="SUPFAM" id="SSF47384">
    <property type="entry name" value="Homodimeric domain of signal transducing histidine kinase"/>
    <property type="match status" value="1"/>
</dbReference>